<dbReference type="Pfam" id="PF00486">
    <property type="entry name" value="Trans_reg_C"/>
    <property type="match status" value="1"/>
</dbReference>
<accession>A8H0E1</accession>
<feature type="domain" description="OmpR/PhoB-type" evidence="5">
    <location>
        <begin position="1"/>
        <end position="98"/>
    </location>
</feature>
<dbReference type="Pfam" id="PF00072">
    <property type="entry name" value="Response_reg"/>
    <property type="match status" value="1"/>
</dbReference>
<feature type="domain" description="Response regulatory" evidence="4">
    <location>
        <begin position="191"/>
        <end position="307"/>
    </location>
</feature>
<organism evidence="6 7">
    <name type="scientific">Shewanella pealeana (strain ATCC 700345 / ANG-SQ1)</name>
    <dbReference type="NCBI Taxonomy" id="398579"/>
    <lineage>
        <taxon>Bacteria</taxon>
        <taxon>Pseudomonadati</taxon>
        <taxon>Pseudomonadota</taxon>
        <taxon>Gammaproteobacteria</taxon>
        <taxon>Alteromonadales</taxon>
        <taxon>Shewanellaceae</taxon>
        <taxon>Shewanella</taxon>
    </lineage>
</organism>
<dbReference type="GO" id="GO:0006355">
    <property type="term" value="P:regulation of DNA-templated transcription"/>
    <property type="evidence" value="ECO:0007669"/>
    <property type="project" value="InterPro"/>
</dbReference>
<dbReference type="InterPro" id="IPR001867">
    <property type="entry name" value="OmpR/PhoB-type_DNA-bd"/>
</dbReference>
<dbReference type="eggNOG" id="COG3710">
    <property type="taxonomic scope" value="Bacteria"/>
</dbReference>
<feature type="modified residue" description="4-aspartylphosphate" evidence="2">
    <location>
        <position position="240"/>
    </location>
</feature>
<dbReference type="OrthoDB" id="9180348at2"/>
<dbReference type="Proteomes" id="UP000002608">
    <property type="component" value="Chromosome"/>
</dbReference>
<dbReference type="InterPro" id="IPR016032">
    <property type="entry name" value="Sig_transdc_resp-reg_C-effctor"/>
</dbReference>
<dbReference type="SUPFAM" id="SSF52172">
    <property type="entry name" value="CheY-like"/>
    <property type="match status" value="1"/>
</dbReference>
<keyword evidence="7" id="KW-1185">Reference proteome</keyword>
<evidence type="ECO:0000259" key="4">
    <source>
        <dbReference type="PROSITE" id="PS50110"/>
    </source>
</evidence>
<dbReference type="SUPFAM" id="SSF46894">
    <property type="entry name" value="C-terminal effector domain of the bipartite response regulators"/>
    <property type="match status" value="1"/>
</dbReference>
<dbReference type="InterPro" id="IPR036388">
    <property type="entry name" value="WH-like_DNA-bd_sf"/>
</dbReference>
<proteinExistence type="predicted"/>
<gene>
    <name evidence="6" type="ordered locus">Spea_0701</name>
</gene>
<dbReference type="eggNOG" id="COG0784">
    <property type="taxonomic scope" value="Bacteria"/>
</dbReference>
<evidence type="ECO:0000256" key="2">
    <source>
        <dbReference type="PROSITE-ProRule" id="PRU00169"/>
    </source>
</evidence>
<dbReference type="STRING" id="398579.Spea_0701"/>
<reference evidence="6 7" key="1">
    <citation type="submission" date="2007-10" db="EMBL/GenBank/DDBJ databases">
        <title>Complete sequence of Shewanella pealeana ATCC 700345.</title>
        <authorList>
            <consortium name="US DOE Joint Genome Institute"/>
            <person name="Copeland A."/>
            <person name="Lucas S."/>
            <person name="Lapidus A."/>
            <person name="Barry K."/>
            <person name="Glavina del Rio T."/>
            <person name="Dalin E."/>
            <person name="Tice H."/>
            <person name="Pitluck S."/>
            <person name="Chertkov O."/>
            <person name="Brettin T."/>
            <person name="Bruce D."/>
            <person name="Detter J.C."/>
            <person name="Han C."/>
            <person name="Schmutz J."/>
            <person name="Larimer F."/>
            <person name="Land M."/>
            <person name="Hauser L."/>
            <person name="Kyrpides N."/>
            <person name="Kim E."/>
            <person name="Zhao J.-S.Z."/>
            <person name="Manno D."/>
            <person name="Hawari J."/>
            <person name="Richardson P."/>
        </authorList>
    </citation>
    <scope>NUCLEOTIDE SEQUENCE [LARGE SCALE GENOMIC DNA]</scope>
    <source>
        <strain evidence="7">ATCC 700345 / ANG-SQ1</strain>
    </source>
</reference>
<evidence type="ECO:0000259" key="5">
    <source>
        <dbReference type="PROSITE" id="PS51755"/>
    </source>
</evidence>
<dbReference type="SMART" id="SM00862">
    <property type="entry name" value="Trans_reg_C"/>
    <property type="match status" value="1"/>
</dbReference>
<dbReference type="PROSITE" id="PS51755">
    <property type="entry name" value="OMPR_PHOB"/>
    <property type="match status" value="1"/>
</dbReference>
<dbReference type="AlphaFoldDB" id="A8H0E1"/>
<name>A8H0E1_SHEPA</name>
<evidence type="ECO:0000256" key="3">
    <source>
        <dbReference type="PROSITE-ProRule" id="PRU01091"/>
    </source>
</evidence>
<keyword evidence="2" id="KW-0597">Phosphoprotein</keyword>
<keyword evidence="1 3" id="KW-0238">DNA-binding</keyword>
<dbReference type="InterPro" id="IPR001789">
    <property type="entry name" value="Sig_transdc_resp-reg_receiver"/>
</dbReference>
<dbReference type="RefSeq" id="WP_012153964.1">
    <property type="nucleotide sequence ID" value="NC_009901.1"/>
</dbReference>
<dbReference type="Gene3D" id="1.10.10.10">
    <property type="entry name" value="Winged helix-like DNA-binding domain superfamily/Winged helix DNA-binding domain"/>
    <property type="match status" value="1"/>
</dbReference>
<dbReference type="KEGG" id="spl:Spea_0701"/>
<feature type="DNA-binding region" description="OmpR/PhoB-type" evidence="3">
    <location>
        <begin position="1"/>
        <end position="98"/>
    </location>
</feature>
<evidence type="ECO:0000256" key="1">
    <source>
        <dbReference type="ARBA" id="ARBA00023125"/>
    </source>
</evidence>
<dbReference type="EMBL" id="CP000851">
    <property type="protein sequence ID" value="ABV86028.1"/>
    <property type="molecule type" value="Genomic_DNA"/>
</dbReference>
<sequence>MLLSFSEFSIDSETLELNVDGHCLAIDERNMTLLAMLAERYPDYCTKQECLALIWQETIVSDMSLSKLVSDTRKLFCKAGYQGPLIQTVHGRGYRLEHQLGKQLLAQADKNDDVIEPIKMQAPEQVIDSCQDKKAPQQLVSQPSGWELLAKALIALLLILGLFFQFWQGGVSSSDPMRQLAYSEPHNAVGRVLWVDDHPENNLVEKAYLEQKNIGVYNTVTSEEALMLLSMYHYQAVISDMGRHGDSLAGLKLLQAIRAKGNKTPFYLYTYVESPGLVDAVYESGGQAVVIDSESLYQLLLSHFEAEN</sequence>
<evidence type="ECO:0000313" key="7">
    <source>
        <dbReference type="Proteomes" id="UP000002608"/>
    </source>
</evidence>
<dbReference type="Gene3D" id="3.40.50.2300">
    <property type="match status" value="1"/>
</dbReference>
<protein>
    <submittedName>
        <fullName evidence="6">Transcriptional regulator, CadC</fullName>
    </submittedName>
</protein>
<dbReference type="GO" id="GO:0000160">
    <property type="term" value="P:phosphorelay signal transduction system"/>
    <property type="evidence" value="ECO:0007669"/>
    <property type="project" value="InterPro"/>
</dbReference>
<dbReference type="InterPro" id="IPR011006">
    <property type="entry name" value="CheY-like_superfamily"/>
</dbReference>
<dbReference type="HOGENOM" id="CLU_902823_0_0_6"/>
<dbReference type="GO" id="GO:0003677">
    <property type="term" value="F:DNA binding"/>
    <property type="evidence" value="ECO:0007669"/>
    <property type="project" value="UniProtKB-UniRule"/>
</dbReference>
<dbReference type="CDD" id="cd00156">
    <property type="entry name" value="REC"/>
    <property type="match status" value="1"/>
</dbReference>
<dbReference type="PROSITE" id="PS50110">
    <property type="entry name" value="RESPONSE_REGULATORY"/>
    <property type="match status" value="1"/>
</dbReference>
<evidence type="ECO:0000313" key="6">
    <source>
        <dbReference type="EMBL" id="ABV86028.1"/>
    </source>
</evidence>